<evidence type="ECO:0000256" key="1">
    <source>
        <dbReference type="SAM" id="Phobius"/>
    </source>
</evidence>
<keyword evidence="1" id="KW-0472">Membrane</keyword>
<feature type="transmembrane region" description="Helical" evidence="1">
    <location>
        <begin position="6"/>
        <end position="23"/>
    </location>
</feature>
<dbReference type="Proteomes" id="UP000036520">
    <property type="component" value="Chromosome"/>
</dbReference>
<proteinExistence type="predicted"/>
<keyword evidence="3" id="KW-1185">Reference proteome</keyword>
<dbReference type="EMBL" id="CP012040">
    <property type="protein sequence ID" value="AKP52857.1"/>
    <property type="molecule type" value="Genomic_DNA"/>
</dbReference>
<evidence type="ECO:0000313" key="2">
    <source>
        <dbReference type="EMBL" id="AKP52857.1"/>
    </source>
</evidence>
<evidence type="ECO:0000313" key="3">
    <source>
        <dbReference type="Proteomes" id="UP000036520"/>
    </source>
</evidence>
<dbReference type="AlphaFoldDB" id="A0A0H4PWW1"/>
<dbReference type="RefSeq" id="WP_157470516.1">
    <property type="nucleotide sequence ID" value="NZ_CP012040.1"/>
</dbReference>
<protein>
    <submittedName>
        <fullName evidence="2">Uncharacterized protein</fullName>
    </submittedName>
</protein>
<dbReference type="KEGG" id="camu:CA2015_3470"/>
<organism evidence="2 3">
    <name type="scientific">Cyclobacterium amurskyense</name>
    <dbReference type="NCBI Taxonomy" id="320787"/>
    <lineage>
        <taxon>Bacteria</taxon>
        <taxon>Pseudomonadati</taxon>
        <taxon>Bacteroidota</taxon>
        <taxon>Cytophagia</taxon>
        <taxon>Cytophagales</taxon>
        <taxon>Cyclobacteriaceae</taxon>
        <taxon>Cyclobacterium</taxon>
    </lineage>
</organism>
<gene>
    <name evidence="2" type="ORF">CA2015_3470</name>
</gene>
<name>A0A0H4PWW1_9BACT</name>
<keyword evidence="1" id="KW-1133">Transmembrane helix</keyword>
<reference evidence="2 3" key="1">
    <citation type="submission" date="2015-07" db="EMBL/GenBank/DDBJ databases">
        <authorList>
            <person name="Kim K.M."/>
        </authorList>
    </citation>
    <scope>NUCLEOTIDE SEQUENCE [LARGE SCALE GENOMIC DNA]</scope>
    <source>
        <strain evidence="2 3">KCTC 12363</strain>
    </source>
</reference>
<feature type="transmembrane region" description="Helical" evidence="1">
    <location>
        <begin position="35"/>
        <end position="52"/>
    </location>
</feature>
<keyword evidence="1" id="KW-0812">Transmembrane</keyword>
<accession>A0A0H4PWW1</accession>
<sequence length="169" mass="20158">MNWKRISSIIFFIFCMSMFLISIKQRPTYARNPIFYSILVLGISANIIYEYYKNKKEEKDLLQIKNNKIKKSNKNYQPIIKAEDTPEDLLQFINIINVWGTNNKILREYLYEKSDNQDLISLKNFVDNNIVIINSHINNNENKKISRALKLTLKAYNELGLWTWEKKEI</sequence>